<dbReference type="EMBL" id="ML179093">
    <property type="protein sequence ID" value="THV01161.1"/>
    <property type="molecule type" value="Genomic_DNA"/>
</dbReference>
<feature type="compositionally biased region" description="Low complexity" evidence="1">
    <location>
        <begin position="548"/>
        <end position="557"/>
    </location>
</feature>
<name>A0A4S8MFC9_DENBC</name>
<feature type="region of interest" description="Disordered" evidence="1">
    <location>
        <begin position="112"/>
        <end position="166"/>
    </location>
</feature>
<reference evidence="2 3" key="1">
    <citation type="journal article" date="2019" name="Nat. Ecol. Evol.">
        <title>Megaphylogeny resolves global patterns of mushroom evolution.</title>
        <authorList>
            <person name="Varga T."/>
            <person name="Krizsan K."/>
            <person name="Foldi C."/>
            <person name="Dima B."/>
            <person name="Sanchez-Garcia M."/>
            <person name="Sanchez-Ramirez S."/>
            <person name="Szollosi G.J."/>
            <person name="Szarkandi J.G."/>
            <person name="Papp V."/>
            <person name="Albert L."/>
            <person name="Andreopoulos W."/>
            <person name="Angelini C."/>
            <person name="Antonin V."/>
            <person name="Barry K.W."/>
            <person name="Bougher N.L."/>
            <person name="Buchanan P."/>
            <person name="Buyck B."/>
            <person name="Bense V."/>
            <person name="Catcheside P."/>
            <person name="Chovatia M."/>
            <person name="Cooper J."/>
            <person name="Damon W."/>
            <person name="Desjardin D."/>
            <person name="Finy P."/>
            <person name="Geml J."/>
            <person name="Haridas S."/>
            <person name="Hughes K."/>
            <person name="Justo A."/>
            <person name="Karasinski D."/>
            <person name="Kautmanova I."/>
            <person name="Kiss B."/>
            <person name="Kocsube S."/>
            <person name="Kotiranta H."/>
            <person name="LaButti K.M."/>
            <person name="Lechner B.E."/>
            <person name="Liimatainen K."/>
            <person name="Lipzen A."/>
            <person name="Lukacs Z."/>
            <person name="Mihaltcheva S."/>
            <person name="Morgado L.N."/>
            <person name="Niskanen T."/>
            <person name="Noordeloos M.E."/>
            <person name="Ohm R.A."/>
            <person name="Ortiz-Santana B."/>
            <person name="Ovrebo C."/>
            <person name="Racz N."/>
            <person name="Riley R."/>
            <person name="Savchenko A."/>
            <person name="Shiryaev A."/>
            <person name="Soop K."/>
            <person name="Spirin V."/>
            <person name="Szebenyi C."/>
            <person name="Tomsovsky M."/>
            <person name="Tulloss R.E."/>
            <person name="Uehling J."/>
            <person name="Grigoriev I.V."/>
            <person name="Vagvolgyi C."/>
            <person name="Papp T."/>
            <person name="Martin F.M."/>
            <person name="Miettinen O."/>
            <person name="Hibbett D.S."/>
            <person name="Nagy L.G."/>
        </authorList>
    </citation>
    <scope>NUCLEOTIDE SEQUENCE [LARGE SCALE GENOMIC DNA]</scope>
    <source>
        <strain evidence="2 3">CBS 962.96</strain>
    </source>
</reference>
<protein>
    <submittedName>
        <fullName evidence="2">Uncharacterized protein</fullName>
    </submittedName>
</protein>
<feature type="compositionally biased region" description="Basic residues" evidence="1">
    <location>
        <begin position="435"/>
        <end position="454"/>
    </location>
</feature>
<sequence>MIPKEQQKKRGAPSYFAGAPLKLLFQHLQGYIDSHGNREQFWAKFNVEWHKKYPPNLTSKEGEVLNVNDEGVGAGVDEDVDGDNTERPLLPLPPNYPPVPYLPLPPNYPPVPYPPIDASNTTSSSPTAGANDLSLEKPGGPAKGKEKGSPEGEEEEEGIDNLGRTKEENALIARAASNRKLDSWFANYANKEKNAKRDQSNIVHSKKKALAPPRIVAAHKVYESHPDYREKVAKAVREECREPHSGFDREQLNKHAVIAKRLFEAEDAETQDKIRAEAKAEYQELLDAYEKGKEGGGDLSAKAVKRSRAELGAMFYPLMEYALKVTNTQMSLTIIGEGDTEGALFLSSVLTGHTPGPEPKKFNEWDPVGFKMSHIKSFSEFVKCCVRLENGLQVHPPQYSGAIPCEDSEDTPIPYSPSPSPPPNVESQPGPSAPKGKKRKVKEKSSKRSKRRRRGGEESDEVEWTGVSEGEEEDFGDDTGETTKEDEDELSDARKGKGKKKGKGKEKEKEKEKERDRERGKGKGKEKEKGKGKGKETEHTRPRSTRLAAANATAAATKSPTRPVNEPDNGNDMDVDVSAGPISTSASLPLPTNANESIRTLRTYLLKLPDTLEDGQDVDELAQHCYQEGPWADMPSNGDALEHWNGILDMMIQKRTMETMEAYQSRLVKRGPKGTEALYRVLAHVTEKVVVVPDMLDGKIGRVIDAIKGRCPEITVSEPTPPNPNLAESSSSPLRRRPRPPPIETLSEPGSSSHAKRPLETGEPAIDHDTKPSWVISMEEYLLPDIDGNTLENQYRRFFAIYY</sequence>
<feature type="compositionally biased region" description="Pro residues" evidence="1">
    <location>
        <begin position="414"/>
        <end position="424"/>
    </location>
</feature>
<evidence type="ECO:0000313" key="2">
    <source>
        <dbReference type="EMBL" id="THV01161.1"/>
    </source>
</evidence>
<feature type="region of interest" description="Disordered" evidence="1">
    <location>
        <begin position="395"/>
        <end position="592"/>
    </location>
</feature>
<gene>
    <name evidence="2" type="ORF">K435DRAFT_854016</name>
</gene>
<proteinExistence type="predicted"/>
<keyword evidence="3" id="KW-1185">Reference proteome</keyword>
<feature type="region of interest" description="Disordered" evidence="1">
    <location>
        <begin position="71"/>
        <end position="95"/>
    </location>
</feature>
<dbReference type="AlphaFoldDB" id="A0A4S8MFC9"/>
<feature type="compositionally biased region" description="Acidic residues" evidence="1">
    <location>
        <begin position="458"/>
        <end position="490"/>
    </location>
</feature>
<feature type="region of interest" description="Disordered" evidence="1">
    <location>
        <begin position="714"/>
        <end position="770"/>
    </location>
</feature>
<organism evidence="2 3">
    <name type="scientific">Dendrothele bispora (strain CBS 962.96)</name>
    <dbReference type="NCBI Taxonomy" id="1314807"/>
    <lineage>
        <taxon>Eukaryota</taxon>
        <taxon>Fungi</taxon>
        <taxon>Dikarya</taxon>
        <taxon>Basidiomycota</taxon>
        <taxon>Agaricomycotina</taxon>
        <taxon>Agaricomycetes</taxon>
        <taxon>Agaricomycetidae</taxon>
        <taxon>Agaricales</taxon>
        <taxon>Agaricales incertae sedis</taxon>
        <taxon>Dendrothele</taxon>
    </lineage>
</organism>
<accession>A0A4S8MFC9</accession>
<dbReference type="Proteomes" id="UP000297245">
    <property type="component" value="Unassembled WGS sequence"/>
</dbReference>
<feature type="compositionally biased region" description="Basic and acidic residues" evidence="1">
    <location>
        <begin position="757"/>
        <end position="770"/>
    </location>
</feature>
<evidence type="ECO:0000256" key="1">
    <source>
        <dbReference type="SAM" id="MobiDB-lite"/>
    </source>
</evidence>
<evidence type="ECO:0000313" key="3">
    <source>
        <dbReference type="Proteomes" id="UP000297245"/>
    </source>
</evidence>
<feature type="compositionally biased region" description="Basic and acidic residues" evidence="1">
    <location>
        <begin position="505"/>
        <end position="541"/>
    </location>
</feature>
<feature type="compositionally biased region" description="Polar residues" evidence="1">
    <location>
        <begin position="581"/>
        <end position="592"/>
    </location>
</feature>
<feature type="compositionally biased region" description="Polar residues" evidence="1">
    <location>
        <begin position="118"/>
        <end position="128"/>
    </location>
</feature>